<dbReference type="PANTHER" id="PTHR33908">
    <property type="entry name" value="MANNOSYLTRANSFERASE YKCB-RELATED"/>
    <property type="match status" value="1"/>
</dbReference>
<evidence type="ECO:0000313" key="10">
    <source>
        <dbReference type="EMBL" id="SEJ59123.1"/>
    </source>
</evidence>
<feature type="transmembrane region" description="Helical" evidence="8">
    <location>
        <begin position="408"/>
        <end position="429"/>
    </location>
</feature>
<feature type="transmembrane region" description="Helical" evidence="8">
    <location>
        <begin position="7"/>
        <end position="27"/>
    </location>
</feature>
<evidence type="ECO:0000256" key="3">
    <source>
        <dbReference type="ARBA" id="ARBA00022676"/>
    </source>
</evidence>
<keyword evidence="4 10" id="KW-0808">Transferase</keyword>
<evidence type="ECO:0000256" key="4">
    <source>
        <dbReference type="ARBA" id="ARBA00022679"/>
    </source>
</evidence>
<keyword evidence="7 8" id="KW-0472">Membrane</keyword>
<dbReference type="InterPro" id="IPR050297">
    <property type="entry name" value="LipidA_mod_glycosyltrf_83"/>
</dbReference>
<feature type="transmembrane region" description="Helical" evidence="8">
    <location>
        <begin position="217"/>
        <end position="235"/>
    </location>
</feature>
<evidence type="ECO:0000256" key="1">
    <source>
        <dbReference type="ARBA" id="ARBA00004651"/>
    </source>
</evidence>
<dbReference type="OrthoDB" id="9792789at2"/>
<name>A0A1H7A091_9BACT</name>
<evidence type="ECO:0000256" key="8">
    <source>
        <dbReference type="SAM" id="Phobius"/>
    </source>
</evidence>
<evidence type="ECO:0000259" key="9">
    <source>
        <dbReference type="Pfam" id="PF02366"/>
    </source>
</evidence>
<accession>A0A1H7A091</accession>
<dbReference type="GO" id="GO:0009103">
    <property type="term" value="P:lipopolysaccharide biosynthetic process"/>
    <property type="evidence" value="ECO:0007669"/>
    <property type="project" value="UniProtKB-ARBA"/>
</dbReference>
<comment type="subcellular location">
    <subcellularLocation>
        <location evidence="1">Cell membrane</location>
        <topology evidence="1">Multi-pass membrane protein</topology>
    </subcellularLocation>
</comment>
<dbReference type="GO" id="GO:0016763">
    <property type="term" value="F:pentosyltransferase activity"/>
    <property type="evidence" value="ECO:0007669"/>
    <property type="project" value="TreeGrafter"/>
</dbReference>
<dbReference type="Pfam" id="PF02366">
    <property type="entry name" value="PMT"/>
    <property type="match status" value="1"/>
</dbReference>
<feature type="transmembrane region" description="Helical" evidence="8">
    <location>
        <begin position="381"/>
        <end position="401"/>
    </location>
</feature>
<evidence type="ECO:0000256" key="2">
    <source>
        <dbReference type="ARBA" id="ARBA00022475"/>
    </source>
</evidence>
<dbReference type="RefSeq" id="WP_092176804.1">
    <property type="nucleotide sequence ID" value="NZ_FNZH01000005.1"/>
</dbReference>
<keyword evidence="5 8" id="KW-0812">Transmembrane</keyword>
<keyword evidence="11" id="KW-1185">Reference proteome</keyword>
<dbReference type="PANTHER" id="PTHR33908:SF11">
    <property type="entry name" value="MEMBRANE PROTEIN"/>
    <property type="match status" value="1"/>
</dbReference>
<feature type="transmembrane region" description="Helical" evidence="8">
    <location>
        <begin position="299"/>
        <end position="321"/>
    </location>
</feature>
<feature type="transmembrane region" description="Helical" evidence="8">
    <location>
        <begin position="170"/>
        <end position="197"/>
    </location>
</feature>
<feature type="transmembrane region" description="Helical" evidence="8">
    <location>
        <begin position="141"/>
        <end position="158"/>
    </location>
</feature>
<gene>
    <name evidence="10" type="ORF">SAMN05192553_105281</name>
</gene>
<dbReference type="GO" id="GO:0006493">
    <property type="term" value="P:protein O-linked glycosylation"/>
    <property type="evidence" value="ECO:0007669"/>
    <property type="project" value="InterPro"/>
</dbReference>
<evidence type="ECO:0000256" key="5">
    <source>
        <dbReference type="ARBA" id="ARBA00022692"/>
    </source>
</evidence>
<keyword evidence="6 8" id="KW-1133">Transmembrane helix</keyword>
<dbReference type="EMBL" id="FNZH01000005">
    <property type="protein sequence ID" value="SEJ59123.1"/>
    <property type="molecule type" value="Genomic_DNA"/>
</dbReference>
<dbReference type="Proteomes" id="UP000199403">
    <property type="component" value="Unassembled WGS sequence"/>
</dbReference>
<evidence type="ECO:0000256" key="6">
    <source>
        <dbReference type="ARBA" id="ARBA00022989"/>
    </source>
</evidence>
<feature type="transmembrane region" description="Helical" evidence="8">
    <location>
        <begin position="86"/>
        <end position="107"/>
    </location>
</feature>
<feature type="transmembrane region" description="Helical" evidence="8">
    <location>
        <begin position="354"/>
        <end position="375"/>
    </location>
</feature>
<sequence>MKQPLHWTNGFSLPLIAFLLLIAPFALDFHLHYPDEMYYTDAALQMMQNGDYLTTYLGNGELRFKKPILTYWAVLAGFETVGVSALASRLLFLLAGAALIPLVYLIARMAGGDNRLPQWSAWIAATHPVLIFSSTRSIPDILLAFFVTLAALGVTGLLRFGEDAPKRYLWLFYLSLGLAFEVKGLPAAALGLIAIVYLRYNPWQPLSLKKLLHPPALLSGIAIGLFWFVAMYVRFGPVYLDSFYEDQLGMRLGNRIWQIIRHFSLALLLMIVLFVPWFLPALKGIRTTAAATFQENKAFFGFVAVWVVSIIAMTGMVSIFYERYLLPVTPLAAVGLAALLRKQSEIQLYHSLKVAAWVFLGINWLLLLVAILPLIGLESPWYLSLQWLAGLALSFFLAVQLRFPAYRLQVLGTAILLVFFNLTLVSYPLSIPHQGVQVRTHLQEQAIPENSPIAFLGHPHYASKIRIGLGTTYPMKTFARLAEVPEQYRFLICDAPTLEQLPKESFTSQLASLNWDPKYWQAMVDAILSGDTAEAKRKWGKKYYWVERIAP</sequence>
<dbReference type="GO" id="GO:0005886">
    <property type="term" value="C:plasma membrane"/>
    <property type="evidence" value="ECO:0007669"/>
    <property type="project" value="UniProtKB-SubCell"/>
</dbReference>
<dbReference type="STRING" id="1416801.SAMN05192553_105281"/>
<keyword evidence="2" id="KW-1003">Cell membrane</keyword>
<dbReference type="GO" id="GO:0000030">
    <property type="term" value="F:mannosyltransferase activity"/>
    <property type="evidence" value="ECO:0007669"/>
    <property type="project" value="InterPro"/>
</dbReference>
<proteinExistence type="predicted"/>
<dbReference type="AlphaFoldDB" id="A0A1H7A091"/>
<feature type="transmembrane region" description="Helical" evidence="8">
    <location>
        <begin position="256"/>
        <end position="279"/>
    </location>
</feature>
<organism evidence="10 11">
    <name type="scientific">Cyclobacterium xiamenense</name>
    <dbReference type="NCBI Taxonomy" id="1297121"/>
    <lineage>
        <taxon>Bacteria</taxon>
        <taxon>Pseudomonadati</taxon>
        <taxon>Bacteroidota</taxon>
        <taxon>Cytophagia</taxon>
        <taxon>Cytophagales</taxon>
        <taxon>Cyclobacteriaceae</taxon>
        <taxon>Cyclobacterium</taxon>
    </lineage>
</organism>
<feature type="domain" description="ArnT-like N-terminal" evidence="9">
    <location>
        <begin position="17"/>
        <end position="213"/>
    </location>
</feature>
<protein>
    <submittedName>
        <fullName evidence="10">4-amino-4-deoxy-L-arabinose transferase</fullName>
    </submittedName>
</protein>
<evidence type="ECO:0000313" key="11">
    <source>
        <dbReference type="Proteomes" id="UP000199403"/>
    </source>
</evidence>
<dbReference type="InterPro" id="IPR003342">
    <property type="entry name" value="ArnT-like_N"/>
</dbReference>
<evidence type="ECO:0000256" key="7">
    <source>
        <dbReference type="ARBA" id="ARBA00023136"/>
    </source>
</evidence>
<keyword evidence="3" id="KW-0328">Glycosyltransferase</keyword>
<reference evidence="11" key="1">
    <citation type="submission" date="2016-10" db="EMBL/GenBank/DDBJ databases">
        <authorList>
            <person name="Varghese N."/>
            <person name="Submissions S."/>
        </authorList>
    </citation>
    <scope>NUCLEOTIDE SEQUENCE [LARGE SCALE GENOMIC DNA]</scope>
    <source>
        <strain evidence="11">IBRC-M 10761</strain>
    </source>
</reference>